<evidence type="ECO:0000313" key="3">
    <source>
        <dbReference type="EMBL" id="MFC5133955.1"/>
    </source>
</evidence>
<feature type="region of interest" description="Disordered" evidence="1">
    <location>
        <begin position="29"/>
        <end position="51"/>
    </location>
</feature>
<comment type="caution">
    <text evidence="3">The sequence shown here is derived from an EMBL/GenBank/DDBJ whole genome shotgun (WGS) entry which is preliminary data.</text>
</comment>
<keyword evidence="2" id="KW-0472">Membrane</keyword>
<evidence type="ECO:0000313" key="4">
    <source>
        <dbReference type="Proteomes" id="UP001596145"/>
    </source>
</evidence>
<feature type="transmembrane region" description="Helical" evidence="2">
    <location>
        <begin position="65"/>
        <end position="86"/>
    </location>
</feature>
<name>A0ABD5QNU1_9EURY</name>
<keyword evidence="2" id="KW-0812">Transmembrane</keyword>
<gene>
    <name evidence="3" type="ORF">ACFPJA_04370</name>
</gene>
<keyword evidence="4" id="KW-1185">Reference proteome</keyword>
<reference evidence="3 4" key="1">
    <citation type="journal article" date="2019" name="Int. J. Syst. Evol. Microbiol.">
        <title>The Global Catalogue of Microorganisms (GCM) 10K type strain sequencing project: providing services to taxonomists for standard genome sequencing and annotation.</title>
        <authorList>
            <consortium name="The Broad Institute Genomics Platform"/>
            <consortium name="The Broad Institute Genome Sequencing Center for Infectious Disease"/>
            <person name="Wu L."/>
            <person name="Ma J."/>
        </authorList>
    </citation>
    <scope>NUCLEOTIDE SEQUENCE [LARGE SCALE GENOMIC DNA]</scope>
    <source>
        <strain evidence="3 4">CGMCC 1.16026</strain>
    </source>
</reference>
<sequence length="102" mass="10162">MSDKSLTLLEVHLDEGAIRIGENGLLGGWRSDDGTDEDGEVDADATAADASGGSFSCCGLSARSVGLALAVVALLAALGVAAARLLGDDGLEDATEIDELGT</sequence>
<proteinExistence type="predicted"/>
<protein>
    <submittedName>
        <fullName evidence="3">Uncharacterized protein</fullName>
    </submittedName>
</protein>
<accession>A0ABD5QNU1</accession>
<keyword evidence="2" id="KW-1133">Transmembrane helix</keyword>
<feature type="compositionally biased region" description="Acidic residues" evidence="1">
    <location>
        <begin position="34"/>
        <end position="43"/>
    </location>
</feature>
<dbReference type="EMBL" id="JBHSKV010000007">
    <property type="protein sequence ID" value="MFC5133955.1"/>
    <property type="molecule type" value="Genomic_DNA"/>
</dbReference>
<dbReference type="RefSeq" id="WP_122104256.1">
    <property type="nucleotide sequence ID" value="NZ_JBHSKV010000007.1"/>
</dbReference>
<organism evidence="3 4">
    <name type="scientific">Halorubrum glutamatedens</name>
    <dbReference type="NCBI Taxonomy" id="2707018"/>
    <lineage>
        <taxon>Archaea</taxon>
        <taxon>Methanobacteriati</taxon>
        <taxon>Methanobacteriota</taxon>
        <taxon>Stenosarchaea group</taxon>
        <taxon>Halobacteria</taxon>
        <taxon>Halobacteriales</taxon>
        <taxon>Haloferacaceae</taxon>
        <taxon>Halorubrum</taxon>
    </lineage>
</organism>
<dbReference type="Proteomes" id="UP001596145">
    <property type="component" value="Unassembled WGS sequence"/>
</dbReference>
<evidence type="ECO:0000256" key="1">
    <source>
        <dbReference type="SAM" id="MobiDB-lite"/>
    </source>
</evidence>
<evidence type="ECO:0000256" key="2">
    <source>
        <dbReference type="SAM" id="Phobius"/>
    </source>
</evidence>
<dbReference type="AlphaFoldDB" id="A0ABD5QNU1"/>